<evidence type="ECO:0000313" key="6">
    <source>
        <dbReference type="Proteomes" id="UP000604475"/>
    </source>
</evidence>
<dbReference type="NCBIfam" id="TIGR04504">
    <property type="entry name" value="SDR_subfam_2"/>
    <property type="match status" value="1"/>
</dbReference>
<comment type="caution">
    <text evidence="5">The sequence shown here is derived from an EMBL/GenBank/DDBJ whole genome shotgun (WGS) entry which is preliminary data.</text>
</comment>
<dbReference type="Pfam" id="PF13561">
    <property type="entry name" value="adh_short_C2"/>
    <property type="match status" value="1"/>
</dbReference>
<dbReference type="InterPro" id="IPR030981">
    <property type="entry name" value="SDR_subfam_2"/>
</dbReference>
<dbReference type="CDD" id="cd05233">
    <property type="entry name" value="SDR_c"/>
    <property type="match status" value="1"/>
</dbReference>
<dbReference type="GO" id="GO:0016491">
    <property type="term" value="F:oxidoreductase activity"/>
    <property type="evidence" value="ECO:0007669"/>
    <property type="project" value="UniProtKB-KW"/>
</dbReference>
<dbReference type="InterPro" id="IPR020904">
    <property type="entry name" value="Sc_DH/Rdtase_CS"/>
</dbReference>
<reference evidence="5" key="1">
    <citation type="submission" date="2020-12" db="EMBL/GenBank/DDBJ databases">
        <title>Genomic characterization of non-nitrogen-fixing Frankia strains.</title>
        <authorList>
            <person name="Carlos-Shanley C."/>
            <person name="Guerra T."/>
            <person name="Hahn D."/>
        </authorList>
    </citation>
    <scope>NUCLEOTIDE SEQUENCE</scope>
    <source>
        <strain evidence="5">CN6</strain>
    </source>
</reference>
<comment type="similarity">
    <text evidence="1">Belongs to the short-chain dehydrogenases/reductases (SDR) family.</text>
</comment>
<feature type="domain" description="Ketoreductase" evidence="4">
    <location>
        <begin position="15"/>
        <end position="224"/>
    </location>
</feature>
<evidence type="ECO:0000256" key="2">
    <source>
        <dbReference type="ARBA" id="ARBA00023002"/>
    </source>
</evidence>
<dbReference type="RefSeq" id="WP_203007586.1">
    <property type="nucleotide sequence ID" value="NZ_JADWYU010000178.1"/>
</dbReference>
<keyword evidence="6" id="KW-1185">Reference proteome</keyword>
<organism evidence="5 6">
    <name type="scientific">Frankia nepalensis</name>
    <dbReference type="NCBI Taxonomy" id="1836974"/>
    <lineage>
        <taxon>Bacteria</taxon>
        <taxon>Bacillati</taxon>
        <taxon>Actinomycetota</taxon>
        <taxon>Actinomycetes</taxon>
        <taxon>Frankiales</taxon>
        <taxon>Frankiaceae</taxon>
        <taxon>Frankia</taxon>
    </lineage>
</organism>
<evidence type="ECO:0000259" key="4">
    <source>
        <dbReference type="SMART" id="SM00822"/>
    </source>
</evidence>
<evidence type="ECO:0000313" key="5">
    <source>
        <dbReference type="EMBL" id="MBL7628564.1"/>
    </source>
</evidence>
<evidence type="ECO:0000256" key="3">
    <source>
        <dbReference type="ARBA" id="ARBA00023027"/>
    </source>
</evidence>
<dbReference type="PROSITE" id="PS00061">
    <property type="entry name" value="ADH_SHORT"/>
    <property type="match status" value="1"/>
</dbReference>
<keyword evidence="3" id="KW-0520">NAD</keyword>
<keyword evidence="2" id="KW-0560">Oxidoreductase</keyword>
<dbReference type="FunFam" id="3.40.50.720:FF:000084">
    <property type="entry name" value="Short-chain dehydrogenase reductase"/>
    <property type="match status" value="1"/>
</dbReference>
<dbReference type="InterPro" id="IPR002347">
    <property type="entry name" value="SDR_fam"/>
</dbReference>
<evidence type="ECO:0000256" key="1">
    <source>
        <dbReference type="ARBA" id="ARBA00006484"/>
    </source>
</evidence>
<dbReference type="SUPFAM" id="SSF51735">
    <property type="entry name" value="NAD(P)-binding Rossmann-fold domains"/>
    <property type="match status" value="1"/>
</dbReference>
<sequence>MTSPSVTPPGAVDAPVALVTGAARGLGAAVARALDAAGHRLVLTDIAVDDTPVTPTSGDVSDADDQPGRHHLYPFATRAQLAAVAAGCREAVAVRADVREQADLDAAARVALDRFGRLDAVVAAAGVIAGGPPGWETDDDTWRLLLDVNLTGVLNTARATLPALLTAPAGRFVAVSSAAGTRPLSRLAAYSASKHGVVGLVRSIAADLAGTTVTANVVCPGSMDTTMLAETAAVYDLADPREFAQHAYLRRLLDPAEVAATVAFLCSPAAGALTGAVIPVDGGFTG</sequence>
<dbReference type="Proteomes" id="UP000604475">
    <property type="component" value="Unassembled WGS sequence"/>
</dbReference>
<protein>
    <submittedName>
        <fullName evidence="5">SDR family oxidoreductase</fullName>
    </submittedName>
</protein>
<proteinExistence type="inferred from homology"/>
<dbReference type="InterPro" id="IPR036291">
    <property type="entry name" value="NAD(P)-bd_dom_sf"/>
</dbReference>
<dbReference type="EMBL" id="JAEACQ010000191">
    <property type="protein sequence ID" value="MBL7628564.1"/>
    <property type="molecule type" value="Genomic_DNA"/>
</dbReference>
<dbReference type="AlphaFoldDB" id="A0A937RGQ8"/>
<accession>A0A937RGQ8</accession>
<name>A0A937RGQ8_9ACTN</name>
<dbReference type="PANTHER" id="PTHR24321">
    <property type="entry name" value="DEHYDROGENASES, SHORT CHAIN"/>
    <property type="match status" value="1"/>
</dbReference>
<dbReference type="InterPro" id="IPR057326">
    <property type="entry name" value="KR_dom"/>
</dbReference>
<dbReference type="PRINTS" id="PR00081">
    <property type="entry name" value="GDHRDH"/>
</dbReference>
<dbReference type="PRINTS" id="PR00080">
    <property type="entry name" value="SDRFAMILY"/>
</dbReference>
<gene>
    <name evidence="5" type="ORF">I7412_15670</name>
</gene>
<dbReference type="PANTHER" id="PTHR24321:SF8">
    <property type="entry name" value="ESTRADIOL 17-BETA-DEHYDROGENASE 8-RELATED"/>
    <property type="match status" value="1"/>
</dbReference>
<dbReference type="SMART" id="SM00822">
    <property type="entry name" value="PKS_KR"/>
    <property type="match status" value="1"/>
</dbReference>
<dbReference type="NCBIfam" id="NF040491">
    <property type="entry name" value="SDR_subfam_4"/>
    <property type="match status" value="1"/>
</dbReference>
<dbReference type="Gene3D" id="3.40.50.720">
    <property type="entry name" value="NAD(P)-binding Rossmann-like Domain"/>
    <property type="match status" value="1"/>
</dbReference>